<keyword evidence="4" id="KW-1185">Reference proteome</keyword>
<protein>
    <recommendedName>
        <fullName evidence="2">WW domain-containing protein</fullName>
    </recommendedName>
</protein>
<feature type="compositionally biased region" description="Acidic residues" evidence="1">
    <location>
        <begin position="367"/>
        <end position="380"/>
    </location>
</feature>
<feature type="compositionally biased region" description="Basic residues" evidence="1">
    <location>
        <begin position="648"/>
        <end position="674"/>
    </location>
</feature>
<organism evidence="3">
    <name type="scientific">Amphimedon queenslandica</name>
    <name type="common">Sponge</name>
    <dbReference type="NCBI Taxonomy" id="400682"/>
    <lineage>
        <taxon>Eukaryota</taxon>
        <taxon>Metazoa</taxon>
        <taxon>Porifera</taxon>
        <taxon>Demospongiae</taxon>
        <taxon>Heteroscleromorpha</taxon>
        <taxon>Haplosclerida</taxon>
        <taxon>Niphatidae</taxon>
        <taxon>Amphimedon</taxon>
    </lineage>
</organism>
<dbReference type="KEGG" id="aqu:100635583"/>
<feature type="region of interest" description="Disordered" evidence="1">
    <location>
        <begin position="409"/>
        <end position="482"/>
    </location>
</feature>
<feature type="compositionally biased region" description="Basic and acidic residues" evidence="1">
    <location>
        <begin position="604"/>
        <end position="615"/>
    </location>
</feature>
<dbReference type="STRING" id="400682.A0A1X7TSL3"/>
<feature type="compositionally biased region" description="Polar residues" evidence="1">
    <location>
        <begin position="959"/>
        <end position="974"/>
    </location>
</feature>
<feature type="domain" description="WW" evidence="2">
    <location>
        <begin position="144"/>
        <end position="172"/>
    </location>
</feature>
<dbReference type="AlphaFoldDB" id="A0A1X7TSL3"/>
<proteinExistence type="predicted"/>
<feature type="region of interest" description="Disordered" evidence="1">
    <location>
        <begin position="496"/>
        <end position="770"/>
    </location>
</feature>
<dbReference type="EnsemblMetazoa" id="XM_020002372.1">
    <property type="protein sequence ID" value="XP_019857931.1"/>
    <property type="gene ID" value="LOC100635583"/>
</dbReference>
<sequence>MARGKIFTNRKQKVAVGEEKVKKSSQPKKKEKKSKSATKEDGHPVGGGDYFDPKTGVVFSTRPQDSCIPLMEANITKFYKEQGQLDNPEDHVTVALHVIDYLAGDSKHPSLVSTIPPVTATDSFNTEEDNPQIMASTDAPITFWQEVKDPKTNHAYYWNPSTNAVSWTLPSNGVLTSEAAERSNEIQDPEREDDTSKVASVAGVSNGGGREGEFHSVQSKGGKTSKKEEVTKKSKSSDNQRKLESQMLLVSSLSDEITRKLSYLHVDTSKLSELQLLDIKLKTRLEDWKEGALSSQYVLDKLKEIDGKILDIVQKGVSSDWNCLWDRGTCRFFYKHKRTEAVSWEFPTSSDCDDSEDKKDEEMERAEQEEEEEDEEEEETNPTPDLQPQLQNNDMVKEAEEQQLDMEIESVSDEELPQLEDVEATTGNNNNNGNDIQEESSSKEVVTQPSVSLYGDDLPPPYNQEDEEETPPTVDQMVLTELEAANQEALLRARLLEKMKNNTGDKTDGGEEGEQVAAIDWKPPPVTSSLYQEEEGEEEREEKEVTRQDRSPSKEKEPEEAPGPVTTTETSKEKRSISPPQDSRDSRHKRVKSESSSKRRSHQYHSDSDYSDERHSRTRRRSRERHTSSSYRSRRSRRYSDDSDGGSRRHGRSHRSRSKGRSRKKKDHRRRHRHGDSSSDEDKGRKRRHRRGNSESSSDDERGKRRHQSSSSEGEKERKETTPPVVFPPINKLSQEGATGVPPPLEKSFVPAKFKPKKAGDEDKNESTLSQTQVEMIHNIASATGYPLVYTMDPQQYGQVTTYGQVAASYANPYGYTSVGGVAYDNYTATYSTTPTTVEQPTVEPVAMATAESVSTVTTEPVVTSSNGGSATEGNNTKKEEEAVIEAAATEKPVSEAAVEVSQDTQNTVAATTDTPPAESVQQDTAQENESKQDEPVKAEEIKTVEPVRDVTPPLQDPVPTTSQIGYTISAPSTSYPASTYQQGYAAGDQSGAYAAAAAYASYPYYTAAAYDPTQYAAAMNYYAAYQAAAYGAYYQQAGGTQTNGGAMQPPTTKS</sequence>
<feature type="compositionally biased region" description="Basic and acidic residues" evidence="1">
    <location>
        <begin position="638"/>
        <end position="647"/>
    </location>
</feature>
<reference evidence="3" key="2">
    <citation type="submission" date="2017-05" db="UniProtKB">
        <authorList>
            <consortium name="EnsemblMetazoa"/>
        </authorList>
    </citation>
    <scope>IDENTIFICATION</scope>
</reference>
<dbReference type="PANTHER" id="PTHR46697:SF1">
    <property type="entry name" value="FORMIN-BINDING PROTEIN 4"/>
    <property type="match status" value="1"/>
</dbReference>
<feature type="compositionally biased region" description="Basic and acidic residues" evidence="1">
    <location>
        <begin position="675"/>
        <end position="684"/>
    </location>
</feature>
<feature type="compositionally biased region" description="Polar residues" evidence="1">
    <location>
        <begin position="381"/>
        <end position="391"/>
    </location>
</feature>
<dbReference type="SMART" id="SM00456">
    <property type="entry name" value="WW"/>
    <property type="match status" value="2"/>
</dbReference>
<dbReference type="EnsemblMetazoa" id="Aqu2.1.18090_001">
    <property type="protein sequence ID" value="Aqu2.1.18090_001"/>
    <property type="gene ID" value="Aqu2.1.18090"/>
</dbReference>
<feature type="region of interest" description="Disordered" evidence="1">
    <location>
        <begin position="178"/>
        <end position="242"/>
    </location>
</feature>
<dbReference type="InterPro" id="IPR001202">
    <property type="entry name" value="WW_dom"/>
</dbReference>
<dbReference type="Proteomes" id="UP000007879">
    <property type="component" value="Unassembled WGS sequence"/>
</dbReference>
<evidence type="ECO:0000259" key="2">
    <source>
        <dbReference type="PROSITE" id="PS50020"/>
    </source>
</evidence>
<accession>A0A1X7TSL3</accession>
<feature type="compositionally biased region" description="Acidic residues" evidence="1">
    <location>
        <begin position="409"/>
        <end position="423"/>
    </location>
</feature>
<feature type="region of interest" description="Disordered" evidence="1">
    <location>
        <begin position="1"/>
        <end position="53"/>
    </location>
</feature>
<dbReference type="PANTHER" id="PTHR46697">
    <property type="entry name" value="FORMIN-BINDING PROTEIN 4"/>
    <property type="match status" value="1"/>
</dbReference>
<dbReference type="InterPro" id="IPR053076">
    <property type="entry name" value="WW_domain_protein"/>
</dbReference>
<evidence type="ECO:0000256" key="1">
    <source>
        <dbReference type="SAM" id="MobiDB-lite"/>
    </source>
</evidence>
<name>A0A1X7TSL3_AMPQE</name>
<feature type="compositionally biased region" description="Basic and acidic residues" evidence="1">
    <location>
        <begin position="356"/>
        <end position="366"/>
    </location>
</feature>
<reference evidence="4" key="1">
    <citation type="journal article" date="2010" name="Nature">
        <title>The Amphimedon queenslandica genome and the evolution of animal complexity.</title>
        <authorList>
            <person name="Srivastava M."/>
            <person name="Simakov O."/>
            <person name="Chapman J."/>
            <person name="Fahey B."/>
            <person name="Gauthier M.E."/>
            <person name="Mitros T."/>
            <person name="Richards G.S."/>
            <person name="Conaco C."/>
            <person name="Dacre M."/>
            <person name="Hellsten U."/>
            <person name="Larroux C."/>
            <person name="Putnam N.H."/>
            <person name="Stanke M."/>
            <person name="Adamska M."/>
            <person name="Darling A."/>
            <person name="Degnan S.M."/>
            <person name="Oakley T.H."/>
            <person name="Plachetzki D.C."/>
            <person name="Zhai Y."/>
            <person name="Adamski M."/>
            <person name="Calcino A."/>
            <person name="Cummins S.F."/>
            <person name="Goodstein D.M."/>
            <person name="Harris C."/>
            <person name="Jackson D.J."/>
            <person name="Leys S.P."/>
            <person name="Shu S."/>
            <person name="Woodcroft B.J."/>
            <person name="Vervoort M."/>
            <person name="Kosik K.S."/>
            <person name="Manning G."/>
            <person name="Degnan B.M."/>
            <person name="Rokhsar D.S."/>
        </authorList>
    </citation>
    <scope>NUCLEOTIDE SEQUENCE [LARGE SCALE GENOMIC DNA]</scope>
</reference>
<feature type="compositionally biased region" description="Basic and acidic residues" evidence="1">
    <location>
        <begin position="542"/>
        <end position="559"/>
    </location>
</feature>
<feature type="region of interest" description="Disordered" evidence="1">
    <location>
        <begin position="346"/>
        <end position="391"/>
    </location>
</feature>
<feature type="compositionally biased region" description="Basic and acidic residues" evidence="1">
    <location>
        <begin position="179"/>
        <end position="189"/>
    </location>
</feature>
<feature type="compositionally biased region" description="Basic residues" evidence="1">
    <location>
        <begin position="23"/>
        <end position="36"/>
    </location>
</feature>
<dbReference type="OrthoDB" id="2444812at2759"/>
<evidence type="ECO:0000313" key="4">
    <source>
        <dbReference type="Proteomes" id="UP000007879"/>
    </source>
</evidence>
<dbReference type="PROSITE" id="PS50020">
    <property type="entry name" value="WW_DOMAIN_2"/>
    <property type="match status" value="1"/>
</dbReference>
<feature type="compositionally biased region" description="Polar residues" evidence="1">
    <location>
        <begin position="902"/>
        <end position="928"/>
    </location>
</feature>
<dbReference type="InParanoid" id="A0A1X7TSL3"/>
<feature type="compositionally biased region" description="Acidic residues" evidence="1">
    <location>
        <begin position="532"/>
        <end position="541"/>
    </location>
</feature>
<feature type="compositionally biased region" description="Basic and acidic residues" evidence="1">
    <location>
        <begin position="929"/>
        <end position="949"/>
    </location>
</feature>
<feature type="compositionally biased region" description="Basic and acidic residues" evidence="1">
    <location>
        <begin position="496"/>
        <end position="509"/>
    </location>
</feature>
<dbReference type="Gene3D" id="2.20.70.10">
    <property type="match status" value="2"/>
</dbReference>
<feature type="compositionally biased region" description="Basic and acidic residues" evidence="1">
    <location>
        <begin position="225"/>
        <end position="242"/>
    </location>
</feature>
<feature type="region of interest" description="Disordered" evidence="1">
    <location>
        <begin position="853"/>
        <end position="974"/>
    </location>
</feature>
<gene>
    <name evidence="3" type="primary">100635583</name>
</gene>
<feature type="compositionally biased region" description="Low complexity" evidence="1">
    <location>
        <begin position="853"/>
        <end position="866"/>
    </location>
</feature>
<evidence type="ECO:0000313" key="3">
    <source>
        <dbReference type="EnsemblMetazoa" id="Aqu2.1.18090_001"/>
    </source>
</evidence>